<comment type="cofactor">
    <cofactor evidence="1">
        <name>a divalent metal cation</name>
        <dbReference type="ChEBI" id="CHEBI:60240"/>
    </cofactor>
</comment>
<dbReference type="InterPro" id="IPR045249">
    <property type="entry name" value="HARBI1-like"/>
</dbReference>
<evidence type="ECO:0000256" key="7">
    <source>
        <dbReference type="ARBA" id="ARBA00023242"/>
    </source>
</evidence>
<evidence type="ECO:0000313" key="9">
    <source>
        <dbReference type="EMBL" id="KAK2557005.1"/>
    </source>
</evidence>
<sequence length="250" mass="27941">MGETFGSLSFQFRISRAAISYIVKEVCQAIEERLGPKFLALPSSQEEWQAIALKFEERWNFPNCLGAIEGKHIVMEPPAGSGSFYYNYKNTNSIVLMAIAGPDFECLYAHIGTNGRVSDGEDGTISLPPPKCFPHGVQKLLHIFVADDAFALKANLLKPYPQKGLDAEKRVYNYRHSRARRIVENLFGIVANSWHVFRGVIQLAPRTIESLVIAALILHNFLRRSSSRNQYCPSGLLDPELSNGERAEGL</sequence>
<comment type="subcellular location">
    <subcellularLocation>
        <location evidence="2">Nucleus</location>
    </subcellularLocation>
</comment>
<evidence type="ECO:0000256" key="6">
    <source>
        <dbReference type="ARBA" id="ARBA00022801"/>
    </source>
</evidence>
<evidence type="ECO:0000259" key="8">
    <source>
        <dbReference type="Pfam" id="PF13359"/>
    </source>
</evidence>
<evidence type="ECO:0000256" key="4">
    <source>
        <dbReference type="ARBA" id="ARBA00022722"/>
    </source>
</evidence>
<organism evidence="9 10">
    <name type="scientific">Acropora cervicornis</name>
    <name type="common">Staghorn coral</name>
    <dbReference type="NCBI Taxonomy" id="6130"/>
    <lineage>
        <taxon>Eukaryota</taxon>
        <taxon>Metazoa</taxon>
        <taxon>Cnidaria</taxon>
        <taxon>Anthozoa</taxon>
        <taxon>Hexacorallia</taxon>
        <taxon>Scleractinia</taxon>
        <taxon>Astrocoeniina</taxon>
        <taxon>Acroporidae</taxon>
        <taxon>Acropora</taxon>
    </lineage>
</organism>
<accession>A0AAD9Q9X1</accession>
<evidence type="ECO:0000256" key="3">
    <source>
        <dbReference type="ARBA" id="ARBA00006958"/>
    </source>
</evidence>
<protein>
    <submittedName>
        <fullName evidence="9">Protein ALP1-like</fullName>
    </submittedName>
</protein>
<dbReference type="Pfam" id="PF13359">
    <property type="entry name" value="DDE_Tnp_4"/>
    <property type="match status" value="1"/>
</dbReference>
<keyword evidence="5" id="KW-0479">Metal-binding</keyword>
<dbReference type="EMBL" id="JARQWQ010000052">
    <property type="protein sequence ID" value="KAK2557005.1"/>
    <property type="molecule type" value="Genomic_DNA"/>
</dbReference>
<dbReference type="GO" id="GO:0046872">
    <property type="term" value="F:metal ion binding"/>
    <property type="evidence" value="ECO:0007669"/>
    <property type="project" value="UniProtKB-KW"/>
</dbReference>
<comment type="caution">
    <text evidence="9">The sequence shown here is derived from an EMBL/GenBank/DDBJ whole genome shotgun (WGS) entry which is preliminary data.</text>
</comment>
<keyword evidence="10" id="KW-1185">Reference proteome</keyword>
<proteinExistence type="inferred from homology"/>
<comment type="similarity">
    <text evidence="3">Belongs to the HARBI1 family.</text>
</comment>
<dbReference type="GO" id="GO:0004518">
    <property type="term" value="F:nuclease activity"/>
    <property type="evidence" value="ECO:0007669"/>
    <property type="project" value="UniProtKB-KW"/>
</dbReference>
<dbReference type="InterPro" id="IPR027806">
    <property type="entry name" value="HARBI1_dom"/>
</dbReference>
<reference evidence="9" key="2">
    <citation type="journal article" date="2023" name="Science">
        <title>Genomic signatures of disease resistance in endangered staghorn corals.</title>
        <authorList>
            <person name="Vollmer S.V."/>
            <person name="Selwyn J.D."/>
            <person name="Despard B.A."/>
            <person name="Roesel C.L."/>
        </authorList>
    </citation>
    <scope>NUCLEOTIDE SEQUENCE</scope>
    <source>
        <strain evidence="9">K2</strain>
    </source>
</reference>
<dbReference type="GO" id="GO:0016787">
    <property type="term" value="F:hydrolase activity"/>
    <property type="evidence" value="ECO:0007669"/>
    <property type="project" value="UniProtKB-KW"/>
</dbReference>
<keyword evidence="7" id="KW-0539">Nucleus</keyword>
<name>A0AAD9Q9X1_ACRCE</name>
<gene>
    <name evidence="9" type="ORF">P5673_020852</name>
</gene>
<evidence type="ECO:0000313" key="10">
    <source>
        <dbReference type="Proteomes" id="UP001249851"/>
    </source>
</evidence>
<dbReference type="PANTHER" id="PTHR22930">
    <property type="match status" value="1"/>
</dbReference>
<evidence type="ECO:0000256" key="2">
    <source>
        <dbReference type="ARBA" id="ARBA00004123"/>
    </source>
</evidence>
<dbReference type="GO" id="GO:0005634">
    <property type="term" value="C:nucleus"/>
    <property type="evidence" value="ECO:0007669"/>
    <property type="project" value="UniProtKB-SubCell"/>
</dbReference>
<evidence type="ECO:0000256" key="1">
    <source>
        <dbReference type="ARBA" id="ARBA00001968"/>
    </source>
</evidence>
<keyword evidence="4" id="KW-0540">Nuclease</keyword>
<evidence type="ECO:0000256" key="5">
    <source>
        <dbReference type="ARBA" id="ARBA00022723"/>
    </source>
</evidence>
<dbReference type="AlphaFoldDB" id="A0AAD9Q9X1"/>
<reference evidence="9" key="1">
    <citation type="journal article" date="2023" name="G3 (Bethesda)">
        <title>Whole genome assembly and annotation of the endangered Caribbean coral Acropora cervicornis.</title>
        <authorList>
            <person name="Selwyn J.D."/>
            <person name="Vollmer S.V."/>
        </authorList>
    </citation>
    <scope>NUCLEOTIDE SEQUENCE</scope>
    <source>
        <strain evidence="9">K2</strain>
    </source>
</reference>
<keyword evidence="6" id="KW-0378">Hydrolase</keyword>
<dbReference type="PANTHER" id="PTHR22930:SF269">
    <property type="entry name" value="NUCLEASE HARBI1-LIKE PROTEIN"/>
    <property type="match status" value="1"/>
</dbReference>
<dbReference type="Proteomes" id="UP001249851">
    <property type="component" value="Unassembled WGS sequence"/>
</dbReference>
<feature type="domain" description="DDE Tnp4" evidence="8">
    <location>
        <begin position="69"/>
        <end position="220"/>
    </location>
</feature>